<dbReference type="PANTHER" id="PTHR46224:SF67">
    <property type="entry name" value="HSP70-HSP90 ORGANIZING PROTEIN 3-LIKE"/>
    <property type="match status" value="1"/>
</dbReference>
<organism evidence="1 2">
    <name type="scientific">Penstemon smallii</name>
    <dbReference type="NCBI Taxonomy" id="265156"/>
    <lineage>
        <taxon>Eukaryota</taxon>
        <taxon>Viridiplantae</taxon>
        <taxon>Streptophyta</taxon>
        <taxon>Embryophyta</taxon>
        <taxon>Tracheophyta</taxon>
        <taxon>Spermatophyta</taxon>
        <taxon>Magnoliopsida</taxon>
        <taxon>eudicotyledons</taxon>
        <taxon>Gunneridae</taxon>
        <taxon>Pentapetalae</taxon>
        <taxon>asterids</taxon>
        <taxon>lamiids</taxon>
        <taxon>Lamiales</taxon>
        <taxon>Plantaginaceae</taxon>
        <taxon>Cheloneae</taxon>
        <taxon>Penstemon</taxon>
    </lineage>
</organism>
<accession>A0ABD3USE0</accession>
<evidence type="ECO:0000313" key="1">
    <source>
        <dbReference type="EMBL" id="KAL3851215.1"/>
    </source>
</evidence>
<evidence type="ECO:0000313" key="2">
    <source>
        <dbReference type="Proteomes" id="UP001634393"/>
    </source>
</evidence>
<protein>
    <submittedName>
        <fullName evidence="1">Uncharacterized protein</fullName>
    </submittedName>
</protein>
<dbReference type="Gene3D" id="1.25.40.10">
    <property type="entry name" value="Tetratricopeptide repeat domain"/>
    <property type="match status" value="1"/>
</dbReference>
<proteinExistence type="predicted"/>
<dbReference type="PANTHER" id="PTHR46224">
    <property type="entry name" value="ANKYRIN REPEAT FAMILY PROTEIN"/>
    <property type="match status" value="1"/>
</dbReference>
<name>A0ABD3USE0_9LAMI</name>
<dbReference type="AlphaFoldDB" id="A0ABD3USE0"/>
<dbReference type="InterPro" id="IPR051616">
    <property type="entry name" value="Cul2-RING_E3_ligase_SR"/>
</dbReference>
<dbReference type="SUPFAM" id="SSF48452">
    <property type="entry name" value="TPR-like"/>
    <property type="match status" value="1"/>
</dbReference>
<dbReference type="InterPro" id="IPR011990">
    <property type="entry name" value="TPR-like_helical_dom_sf"/>
</dbReference>
<dbReference type="Proteomes" id="UP001634393">
    <property type="component" value="Unassembled WGS sequence"/>
</dbReference>
<dbReference type="EMBL" id="JBJXBP010000001">
    <property type="protein sequence ID" value="KAL3851215.1"/>
    <property type="molecule type" value="Genomic_DNA"/>
</dbReference>
<gene>
    <name evidence="1" type="ORF">ACJIZ3_013097</name>
</gene>
<comment type="caution">
    <text evidence="1">The sequence shown here is derived from an EMBL/GenBank/DDBJ whole genome shotgun (WGS) entry which is preliminary data.</text>
</comment>
<keyword evidence="2" id="KW-1185">Reference proteome</keyword>
<sequence>MTSLVPLEHAIRAGNNDGAAILFPFTSRDPAVSDWSIGGIAMHLHSEERKNQRELRKEEIFVLLKERGEAAFERKDDWTAVLYYTQALFIKPNDAIVLSKRFRCWARMNRSKRALKDAIDGVRNANGLEHRNLYVAANLISALPEDQIAIGLEGKPDPEGYKAMQKAFD</sequence>
<reference evidence="1 2" key="1">
    <citation type="submission" date="2024-12" db="EMBL/GenBank/DDBJ databases">
        <title>The unique morphological basis and parallel evolutionary history of personate flowers in Penstemon.</title>
        <authorList>
            <person name="Depatie T.H."/>
            <person name="Wessinger C.A."/>
        </authorList>
    </citation>
    <scope>NUCLEOTIDE SEQUENCE [LARGE SCALE GENOMIC DNA]</scope>
    <source>
        <strain evidence="1">WTNN_2</strain>
        <tissue evidence="1">Leaf</tissue>
    </source>
</reference>